<proteinExistence type="predicted"/>
<sequence length="113" mass="12660">MERLLLETPPADAEVSGRELVDRGVDAADDEPGDGEARWTASDARRSVMSSETIDREPPSDRRRGSLCSERLEISESVESRLANGRGWTLAARAVERDRDRDDDLDRDLECDE</sequence>
<dbReference type="AlphaFoldDB" id="A0A0L0DS60"/>
<feature type="domain" description="EAL" evidence="2">
    <location>
        <begin position="1"/>
        <end position="113"/>
    </location>
</feature>
<dbReference type="RefSeq" id="XP_013753753.1">
    <property type="nucleotide sequence ID" value="XM_013898299.1"/>
</dbReference>
<evidence type="ECO:0000313" key="4">
    <source>
        <dbReference type="Proteomes" id="UP000054408"/>
    </source>
</evidence>
<feature type="region of interest" description="Disordered" evidence="1">
    <location>
        <begin position="93"/>
        <end position="113"/>
    </location>
</feature>
<reference evidence="3 4" key="1">
    <citation type="submission" date="2010-05" db="EMBL/GenBank/DDBJ databases">
        <title>The Genome Sequence of Thecamonas trahens ATCC 50062.</title>
        <authorList>
            <consortium name="The Broad Institute Genome Sequencing Platform"/>
            <person name="Russ C."/>
            <person name="Cuomo C."/>
            <person name="Shea T."/>
            <person name="Young S.K."/>
            <person name="Zeng Q."/>
            <person name="Koehrsen M."/>
            <person name="Haas B."/>
            <person name="Borodovsky M."/>
            <person name="Guigo R."/>
            <person name="Alvarado L."/>
            <person name="Berlin A."/>
            <person name="Bochicchio J."/>
            <person name="Borenstein D."/>
            <person name="Chapman S."/>
            <person name="Chen Z."/>
            <person name="Freedman E."/>
            <person name="Gellesch M."/>
            <person name="Goldberg J."/>
            <person name="Griggs A."/>
            <person name="Gujja S."/>
            <person name="Heilman E."/>
            <person name="Heiman D."/>
            <person name="Hepburn T."/>
            <person name="Howarth C."/>
            <person name="Jen D."/>
            <person name="Larson L."/>
            <person name="Mehta T."/>
            <person name="Park D."/>
            <person name="Pearson M."/>
            <person name="Roberts A."/>
            <person name="Saif S."/>
            <person name="Shenoy N."/>
            <person name="Sisk P."/>
            <person name="Stolte C."/>
            <person name="Sykes S."/>
            <person name="Thomson T."/>
            <person name="Walk T."/>
            <person name="White J."/>
            <person name="Yandava C."/>
            <person name="Burger G."/>
            <person name="Gray M.W."/>
            <person name="Holland P.W.H."/>
            <person name="King N."/>
            <person name="Lang F.B.F."/>
            <person name="Roger A.J."/>
            <person name="Ruiz-Trillo I."/>
            <person name="Lander E."/>
            <person name="Nusbaum C."/>
        </authorList>
    </citation>
    <scope>NUCLEOTIDE SEQUENCE [LARGE SCALE GENOMIC DNA]</scope>
    <source>
        <strain evidence="3 4">ATCC 50062</strain>
    </source>
</reference>
<accession>A0A0L0DS60</accession>
<organism evidence="3 4">
    <name type="scientific">Thecamonas trahens ATCC 50062</name>
    <dbReference type="NCBI Taxonomy" id="461836"/>
    <lineage>
        <taxon>Eukaryota</taxon>
        <taxon>Apusozoa</taxon>
        <taxon>Apusomonadida</taxon>
        <taxon>Apusomonadidae</taxon>
        <taxon>Thecamonas</taxon>
    </lineage>
</organism>
<dbReference type="GeneID" id="25568535"/>
<feature type="compositionally biased region" description="Basic and acidic residues" evidence="1">
    <location>
        <begin position="53"/>
        <end position="68"/>
    </location>
</feature>
<keyword evidence="4" id="KW-1185">Reference proteome</keyword>
<protein>
    <recommendedName>
        <fullName evidence="2">EAL domain-containing protein</fullName>
    </recommendedName>
</protein>
<dbReference type="PROSITE" id="PS50883">
    <property type="entry name" value="EAL"/>
    <property type="match status" value="1"/>
</dbReference>
<feature type="compositionally biased region" description="Basic and acidic residues" evidence="1">
    <location>
        <begin position="94"/>
        <end position="104"/>
    </location>
</feature>
<feature type="region of interest" description="Disordered" evidence="1">
    <location>
        <begin position="1"/>
        <end position="68"/>
    </location>
</feature>
<dbReference type="InterPro" id="IPR001633">
    <property type="entry name" value="EAL_dom"/>
</dbReference>
<name>A0A0L0DS60_THETB</name>
<dbReference type="EMBL" id="GL349488">
    <property type="protein sequence ID" value="KNC54288.1"/>
    <property type="molecule type" value="Genomic_DNA"/>
</dbReference>
<evidence type="ECO:0000313" key="3">
    <source>
        <dbReference type="EMBL" id="KNC54288.1"/>
    </source>
</evidence>
<feature type="compositionally biased region" description="Basic and acidic residues" evidence="1">
    <location>
        <begin position="15"/>
        <end position="26"/>
    </location>
</feature>
<evidence type="ECO:0000259" key="2">
    <source>
        <dbReference type="PROSITE" id="PS50883"/>
    </source>
</evidence>
<gene>
    <name evidence="3" type="ORF">AMSG_10267</name>
</gene>
<evidence type="ECO:0000256" key="1">
    <source>
        <dbReference type="SAM" id="MobiDB-lite"/>
    </source>
</evidence>
<dbReference type="Proteomes" id="UP000054408">
    <property type="component" value="Unassembled WGS sequence"/>
</dbReference>